<accession>A0A375I8Z2</accession>
<reference evidence="2 3" key="1">
    <citation type="submission" date="2018-01" db="EMBL/GenBank/DDBJ databases">
        <authorList>
            <person name="Gaut B.S."/>
            <person name="Morton B.R."/>
            <person name="Clegg M.T."/>
            <person name="Duvall M.R."/>
        </authorList>
    </citation>
    <scope>NUCLEOTIDE SEQUENCE [LARGE SCALE GENOMIC DNA]</scope>
    <source>
        <strain evidence="2">Cupriavidus taiwanensis LMG 19425</strain>
    </source>
</reference>
<proteinExistence type="predicted"/>
<dbReference type="EMBL" id="OOEF01000057">
    <property type="protein sequence ID" value="SPK70560.1"/>
    <property type="molecule type" value="Genomic_DNA"/>
</dbReference>
<evidence type="ECO:0000313" key="3">
    <source>
        <dbReference type="Proteomes" id="UP000255505"/>
    </source>
</evidence>
<name>A0A375I8Z2_9BURK</name>
<evidence type="ECO:0000313" key="2">
    <source>
        <dbReference type="EMBL" id="SPK70560.1"/>
    </source>
</evidence>
<dbReference type="Proteomes" id="UP000255505">
    <property type="component" value="Unassembled WGS sequence"/>
</dbReference>
<organism evidence="2 3">
    <name type="scientific">Cupriavidus taiwanensis</name>
    <dbReference type="NCBI Taxonomy" id="164546"/>
    <lineage>
        <taxon>Bacteria</taxon>
        <taxon>Pseudomonadati</taxon>
        <taxon>Pseudomonadota</taxon>
        <taxon>Betaproteobacteria</taxon>
        <taxon>Burkholderiales</taxon>
        <taxon>Burkholderiaceae</taxon>
        <taxon>Cupriavidus</taxon>
    </lineage>
</organism>
<sequence>MTFPRAPLSTVMTMPVAMVHEEMHQRTGGQKQVRQGLDDMGPVLCPEKVANHKQKSDGHQP</sequence>
<feature type="region of interest" description="Disordered" evidence="1">
    <location>
        <begin position="26"/>
        <end position="61"/>
    </location>
</feature>
<protein>
    <submittedName>
        <fullName evidence="2">Uncharacterized protein</fullName>
    </submittedName>
</protein>
<gene>
    <name evidence="2" type="ORF">CT19425_U600054</name>
</gene>
<evidence type="ECO:0000256" key="1">
    <source>
        <dbReference type="SAM" id="MobiDB-lite"/>
    </source>
</evidence>
<dbReference type="AlphaFoldDB" id="A0A375I8Z2"/>